<keyword evidence="4" id="KW-1185">Reference proteome</keyword>
<gene>
    <name evidence="3" type="ORF">K460DRAFT_371936</name>
</gene>
<keyword evidence="3" id="KW-0645">Protease</keyword>
<dbReference type="CDD" id="cd12087">
    <property type="entry name" value="TM_EGFR-like"/>
    <property type="match status" value="1"/>
</dbReference>
<dbReference type="PROSITE" id="PS51767">
    <property type="entry name" value="PEPTIDASE_A1"/>
    <property type="match status" value="1"/>
</dbReference>
<reference evidence="3" key="1">
    <citation type="submission" date="2020-01" db="EMBL/GenBank/DDBJ databases">
        <authorList>
            <consortium name="DOE Joint Genome Institute"/>
            <person name="Haridas S."/>
            <person name="Albert R."/>
            <person name="Binder M."/>
            <person name="Bloem J."/>
            <person name="Labutti K."/>
            <person name="Salamov A."/>
            <person name="Andreopoulos B."/>
            <person name="Baker S.E."/>
            <person name="Barry K."/>
            <person name="Bills G."/>
            <person name="Bluhm B.H."/>
            <person name="Cannon C."/>
            <person name="Castanera R."/>
            <person name="Culley D.E."/>
            <person name="Daum C."/>
            <person name="Ezra D."/>
            <person name="Gonzalez J.B."/>
            <person name="Henrissat B."/>
            <person name="Kuo A."/>
            <person name="Liang C."/>
            <person name="Lipzen A."/>
            <person name="Lutzoni F."/>
            <person name="Magnuson J."/>
            <person name="Mondo S."/>
            <person name="Nolan M."/>
            <person name="Ohm R."/>
            <person name="Pangilinan J."/>
            <person name="Park H.-J."/>
            <person name="Ramirez L."/>
            <person name="Alfaro M."/>
            <person name="Sun H."/>
            <person name="Tritt A."/>
            <person name="Yoshinaga Y."/>
            <person name="Zwiers L.-H."/>
            <person name="Turgeon B.G."/>
            <person name="Goodwin S.B."/>
            <person name="Spatafora J.W."/>
            <person name="Crous P.W."/>
            <person name="Grigoriev I.V."/>
        </authorList>
    </citation>
    <scope>NUCLEOTIDE SEQUENCE</scope>
    <source>
        <strain evidence="3">CBS 394.84</strain>
    </source>
</reference>
<keyword evidence="1" id="KW-0472">Membrane</keyword>
<keyword evidence="1" id="KW-1133">Transmembrane helix</keyword>
<dbReference type="OrthoDB" id="4074350at2759"/>
<protein>
    <submittedName>
        <fullName evidence="3">Acid protease</fullName>
    </submittedName>
</protein>
<evidence type="ECO:0000313" key="3">
    <source>
        <dbReference type="EMBL" id="KAF1839976.1"/>
    </source>
</evidence>
<dbReference type="InterPro" id="IPR021109">
    <property type="entry name" value="Peptidase_aspartic_dom_sf"/>
</dbReference>
<accession>A0A9P4L2V7</accession>
<dbReference type="RefSeq" id="XP_040782539.1">
    <property type="nucleotide sequence ID" value="XM_040934453.1"/>
</dbReference>
<dbReference type="GO" id="GO:0008233">
    <property type="term" value="F:peptidase activity"/>
    <property type="evidence" value="ECO:0007669"/>
    <property type="project" value="UniProtKB-KW"/>
</dbReference>
<name>A0A9P4L2V7_9PLEO</name>
<dbReference type="InterPro" id="IPR033121">
    <property type="entry name" value="PEPTIDASE_A1"/>
</dbReference>
<sequence>MGIYRIGIGRDYGLTGNAVYGYDTIGPSTSGAIDVSTLEKHAIAAYATPDFWLGQLGLSMFALNISDTNQPHSFLSRLKEEGYIPSLSFGYQAGAPYRFTKVPGSLILGGYDRARRSNDTLLVPSTEDTIIGLQSVTAAFKNGTVADLLNTGILAVLETSVPELWLPPSVCDSFASALDLTYHEASDRYVLTDTVHRRLQDTSPSFNFIIGTSISGRKTITIEIPYAAFDLQAKYPIFASTTNYFPLRRAANESQYALGRAFLQEVYMSVDWERDVFNISQALFSSPPPAPDIIVIEPKNKTLISLPGPTPREPQKLAAGAIAGIVIGSLLFFVFLVGGAWWLSRRRKLAKYAAEAQALPLEGRKDPNDFAPETVDKPPGERLDVELEGQPVGEMYAPHGESEIQHLAGNESDIGTKEVIELDSPQPIYELPTSGPGR</sequence>
<comment type="caution">
    <text evidence="3">The sequence shown here is derived from an EMBL/GenBank/DDBJ whole genome shotgun (WGS) entry which is preliminary data.</text>
</comment>
<dbReference type="AlphaFoldDB" id="A0A9P4L2V7"/>
<evidence type="ECO:0000259" key="2">
    <source>
        <dbReference type="PROSITE" id="PS51767"/>
    </source>
</evidence>
<keyword evidence="3" id="KW-0378">Hydrolase</keyword>
<dbReference type="GeneID" id="63851704"/>
<keyword evidence="1" id="KW-0812">Transmembrane</keyword>
<dbReference type="Gene3D" id="2.40.70.10">
    <property type="entry name" value="Acid Proteases"/>
    <property type="match status" value="1"/>
</dbReference>
<dbReference type="EMBL" id="ML976621">
    <property type="protein sequence ID" value="KAF1839976.1"/>
    <property type="molecule type" value="Genomic_DNA"/>
</dbReference>
<dbReference type="SUPFAM" id="SSF50630">
    <property type="entry name" value="Acid proteases"/>
    <property type="match status" value="1"/>
</dbReference>
<evidence type="ECO:0000313" key="4">
    <source>
        <dbReference type="Proteomes" id="UP000800039"/>
    </source>
</evidence>
<dbReference type="Pfam" id="PF00026">
    <property type="entry name" value="Asp"/>
    <property type="match status" value="1"/>
</dbReference>
<proteinExistence type="predicted"/>
<dbReference type="GO" id="GO:0006508">
    <property type="term" value="P:proteolysis"/>
    <property type="evidence" value="ECO:0007669"/>
    <property type="project" value="UniProtKB-KW"/>
</dbReference>
<feature type="transmembrane region" description="Helical" evidence="1">
    <location>
        <begin position="317"/>
        <end position="343"/>
    </location>
</feature>
<organism evidence="3 4">
    <name type="scientific">Cucurbitaria berberidis CBS 394.84</name>
    <dbReference type="NCBI Taxonomy" id="1168544"/>
    <lineage>
        <taxon>Eukaryota</taxon>
        <taxon>Fungi</taxon>
        <taxon>Dikarya</taxon>
        <taxon>Ascomycota</taxon>
        <taxon>Pezizomycotina</taxon>
        <taxon>Dothideomycetes</taxon>
        <taxon>Pleosporomycetidae</taxon>
        <taxon>Pleosporales</taxon>
        <taxon>Pleosporineae</taxon>
        <taxon>Cucurbitariaceae</taxon>
        <taxon>Cucurbitaria</taxon>
    </lineage>
</organism>
<feature type="domain" description="Peptidase A1" evidence="2">
    <location>
        <begin position="1"/>
        <end position="280"/>
    </location>
</feature>
<evidence type="ECO:0000256" key="1">
    <source>
        <dbReference type="SAM" id="Phobius"/>
    </source>
</evidence>
<dbReference type="Proteomes" id="UP000800039">
    <property type="component" value="Unassembled WGS sequence"/>
</dbReference>